<dbReference type="EMBL" id="JAHESD010000049">
    <property type="protein sequence ID" value="MBT1705207.1"/>
    <property type="molecule type" value="Genomic_DNA"/>
</dbReference>
<feature type="region of interest" description="Disordered" evidence="1">
    <location>
        <begin position="1"/>
        <end position="28"/>
    </location>
</feature>
<accession>A0ABS5VUV1</accession>
<sequence length="111" mass="12207">MAKVAAKTSTKVPKKTSSSASTKVSSSDKIEKACEEALEKLRNLGIEKQLQNDLEWCLGSYKADKNPVGLYLMAERALAIFQEEKNKKTKGVTAKMVTDLEKAIQGRETEA</sequence>
<gene>
    <name evidence="2" type="ORF">KK060_18080</name>
</gene>
<dbReference type="RefSeq" id="WP_254155163.1">
    <property type="nucleotide sequence ID" value="NZ_JAHESD010000049.1"/>
</dbReference>
<protein>
    <submittedName>
        <fullName evidence="2">Uncharacterized protein</fullName>
    </submittedName>
</protein>
<evidence type="ECO:0000313" key="3">
    <source>
        <dbReference type="Proteomes" id="UP000772618"/>
    </source>
</evidence>
<comment type="caution">
    <text evidence="2">The sequence shown here is derived from an EMBL/GenBank/DDBJ whole genome shotgun (WGS) entry which is preliminary data.</text>
</comment>
<feature type="compositionally biased region" description="Low complexity" evidence="1">
    <location>
        <begin position="1"/>
        <end position="25"/>
    </location>
</feature>
<evidence type="ECO:0000256" key="1">
    <source>
        <dbReference type="SAM" id="MobiDB-lite"/>
    </source>
</evidence>
<dbReference type="Proteomes" id="UP000772618">
    <property type="component" value="Unassembled WGS sequence"/>
</dbReference>
<name>A0ABS5VUV1_9BACT</name>
<evidence type="ECO:0000313" key="2">
    <source>
        <dbReference type="EMBL" id="MBT1705207.1"/>
    </source>
</evidence>
<keyword evidence="3" id="KW-1185">Reference proteome</keyword>
<reference evidence="2 3" key="1">
    <citation type="submission" date="2021-05" db="EMBL/GenBank/DDBJ databases">
        <title>A Polyphasic approach of four new species of the genus Ohtaekwangia: Ohtaekwangia histidinii sp. nov., Ohtaekwangia cretensis sp. nov., Ohtaekwangia indiensis sp. nov., Ohtaekwangia reichenbachii sp. nov. from diverse environment.</title>
        <authorList>
            <person name="Octaviana S."/>
        </authorList>
    </citation>
    <scope>NUCLEOTIDE SEQUENCE [LARGE SCALE GENOMIC DNA]</scope>
    <source>
        <strain evidence="2 3">PWU20</strain>
    </source>
</reference>
<organism evidence="2 3">
    <name type="scientific">Chryseosolibacter indicus</name>
    <dbReference type="NCBI Taxonomy" id="2782351"/>
    <lineage>
        <taxon>Bacteria</taxon>
        <taxon>Pseudomonadati</taxon>
        <taxon>Bacteroidota</taxon>
        <taxon>Cytophagia</taxon>
        <taxon>Cytophagales</taxon>
        <taxon>Chryseotaleaceae</taxon>
        <taxon>Chryseosolibacter</taxon>
    </lineage>
</organism>
<proteinExistence type="predicted"/>